<feature type="compositionally biased region" description="Polar residues" evidence="3">
    <location>
        <begin position="11"/>
        <end position="20"/>
    </location>
</feature>
<organism evidence="5">
    <name type="scientific">Ixodes ricinus</name>
    <name type="common">Common tick</name>
    <name type="synonym">Acarus ricinus</name>
    <dbReference type="NCBI Taxonomy" id="34613"/>
    <lineage>
        <taxon>Eukaryota</taxon>
        <taxon>Metazoa</taxon>
        <taxon>Ecdysozoa</taxon>
        <taxon>Arthropoda</taxon>
        <taxon>Chelicerata</taxon>
        <taxon>Arachnida</taxon>
        <taxon>Acari</taxon>
        <taxon>Parasitiformes</taxon>
        <taxon>Ixodida</taxon>
        <taxon>Ixodoidea</taxon>
        <taxon>Ixodidae</taxon>
        <taxon>Ixodinae</taxon>
        <taxon>Ixodes</taxon>
    </lineage>
</organism>
<dbReference type="Pfam" id="PF01048">
    <property type="entry name" value="PNP_UDP_1"/>
    <property type="match status" value="1"/>
</dbReference>
<dbReference type="InterPro" id="IPR010059">
    <property type="entry name" value="Uridine_phosphorylase_euk"/>
</dbReference>
<dbReference type="PANTHER" id="PTHR43691">
    <property type="entry name" value="URIDINE PHOSPHORYLASE"/>
    <property type="match status" value="1"/>
</dbReference>
<proteinExistence type="evidence at transcript level"/>
<dbReference type="PANTHER" id="PTHR43691:SF11">
    <property type="entry name" value="FI09636P-RELATED"/>
    <property type="match status" value="1"/>
</dbReference>
<dbReference type="NCBIfam" id="TIGR01719">
    <property type="entry name" value="euk_UDPppase"/>
    <property type="match status" value="1"/>
</dbReference>
<dbReference type="GO" id="GO:0006218">
    <property type="term" value="P:uridine catabolic process"/>
    <property type="evidence" value="ECO:0007669"/>
    <property type="project" value="TreeGrafter"/>
</dbReference>
<dbReference type="Gene3D" id="3.40.50.1580">
    <property type="entry name" value="Nucleoside phosphorylase domain"/>
    <property type="match status" value="1"/>
</dbReference>
<dbReference type="InterPro" id="IPR000845">
    <property type="entry name" value="Nucleoside_phosphorylase_d"/>
</dbReference>
<feature type="region of interest" description="Disordered" evidence="3">
    <location>
        <begin position="1"/>
        <end position="26"/>
    </location>
</feature>
<evidence type="ECO:0000256" key="2">
    <source>
        <dbReference type="PIRSR" id="PIRSR610059-50"/>
    </source>
</evidence>
<dbReference type="InterPro" id="IPR035994">
    <property type="entry name" value="Nucleoside_phosphorylase_sf"/>
</dbReference>
<dbReference type="SUPFAM" id="SSF53167">
    <property type="entry name" value="Purine and uridine phosphorylases"/>
    <property type="match status" value="1"/>
</dbReference>
<name>A0A131Y3E6_IXORI</name>
<dbReference type="AlphaFoldDB" id="A0A131Y3E6"/>
<feature type="binding site" evidence="2">
    <location>
        <position position="246"/>
    </location>
    <ligand>
        <name>substrate</name>
    </ligand>
</feature>
<dbReference type="EMBL" id="GEFM01002791">
    <property type="protein sequence ID" value="JAP73005.1"/>
    <property type="molecule type" value="mRNA"/>
</dbReference>
<evidence type="ECO:0000259" key="4">
    <source>
        <dbReference type="Pfam" id="PF01048"/>
    </source>
</evidence>
<evidence type="ECO:0000256" key="3">
    <source>
        <dbReference type="SAM" id="MobiDB-lite"/>
    </source>
</evidence>
<comment type="similarity">
    <text evidence="1">Belongs to the PNP/UDP phosphorylase family.</text>
</comment>
<evidence type="ECO:0000313" key="5">
    <source>
        <dbReference type="EMBL" id="JAP73005.1"/>
    </source>
</evidence>
<accession>A0A131Y3E6</accession>
<feature type="binding site" evidence="2">
    <location>
        <position position="248"/>
    </location>
    <ligand>
        <name>substrate</name>
    </ligand>
</feature>
<evidence type="ECO:0000256" key="1">
    <source>
        <dbReference type="ARBA" id="ARBA00010456"/>
    </source>
</evidence>
<dbReference type="GO" id="GO:0004850">
    <property type="term" value="F:uridine phosphorylase activity"/>
    <property type="evidence" value="ECO:0007669"/>
    <property type="project" value="InterPro"/>
</dbReference>
<reference evidence="5" key="1">
    <citation type="submission" date="2016-02" db="EMBL/GenBank/DDBJ databases">
        <title>RNAseq analyses of the midgut from blood- or serum-fed Ixodes ricinus ticks.</title>
        <authorList>
            <person name="Perner J."/>
            <person name="Provaznik J."/>
            <person name="Schrenkova J."/>
            <person name="Urbanova V."/>
            <person name="Ribeiro J.M."/>
            <person name="Kopacek P."/>
        </authorList>
    </citation>
    <scope>NUCLEOTIDE SEQUENCE</scope>
    <source>
        <tissue evidence="5">Gut</tissue>
    </source>
</reference>
<dbReference type="GO" id="GO:0005829">
    <property type="term" value="C:cytosol"/>
    <property type="evidence" value="ECO:0007669"/>
    <property type="project" value="TreeGrafter"/>
</dbReference>
<feature type="binding site" evidence="2">
    <location>
        <position position="122"/>
    </location>
    <ligand>
        <name>phosphate</name>
        <dbReference type="ChEBI" id="CHEBI:43474"/>
    </ligand>
</feature>
<protein>
    <submittedName>
        <fullName evidence="5">Putative uridine phosphorylase</fullName>
    </submittedName>
</protein>
<dbReference type="CDD" id="cd17763">
    <property type="entry name" value="UP_hUPP-like"/>
    <property type="match status" value="1"/>
</dbReference>
<dbReference type="GO" id="GO:0009166">
    <property type="term" value="P:nucleotide catabolic process"/>
    <property type="evidence" value="ECO:0007669"/>
    <property type="project" value="InterPro"/>
</dbReference>
<sequence length="340" mass="37712">MENFQELDGLSRNSSHNGPESCNRACERDVEPECGGAQEPSKDGRVLLHNPHLKHMESDHLYHLALGTTTHDLKEMFGDLKFICMGGTPTRMQQFAHFAKQFLGVKLPTGADLYDISHYSYRYSMYKIGPVLSVSHGMGAPSLSILMHEILKLVHYADCKNVVFIRIGTSGGIGIPPGSVVVSTGAVNGALREELETHILGELVRRPTVIDNKLANDIVAVGRKAMPELNIVTGKTMCTNDFYEGQGRLDGAFCHFTKEKKFEFIERLQSLNVINIEMEATQFASMCHHAGVKGAVVCVTLLDRTQGDQVSTPKEVMLKWQECPQKVVLHYIKHKLGHAL</sequence>
<feature type="domain" description="Nucleoside phosphorylase" evidence="4">
    <location>
        <begin position="81"/>
        <end position="333"/>
    </location>
</feature>
<feature type="binding site" evidence="2">
    <location>
        <begin position="166"/>
        <end position="169"/>
    </location>
    <ligand>
        <name>phosphate</name>
        <dbReference type="ChEBI" id="CHEBI:43474"/>
    </ligand>
</feature>